<keyword evidence="2" id="KW-1185">Reference proteome</keyword>
<organism evidence="2 3">
    <name type="scientific">Romanomermis culicivorax</name>
    <name type="common">Nematode worm</name>
    <dbReference type="NCBI Taxonomy" id="13658"/>
    <lineage>
        <taxon>Eukaryota</taxon>
        <taxon>Metazoa</taxon>
        <taxon>Ecdysozoa</taxon>
        <taxon>Nematoda</taxon>
        <taxon>Enoplea</taxon>
        <taxon>Dorylaimia</taxon>
        <taxon>Mermithida</taxon>
        <taxon>Mermithoidea</taxon>
        <taxon>Mermithidae</taxon>
        <taxon>Romanomermis</taxon>
    </lineage>
</organism>
<feature type="region of interest" description="Disordered" evidence="1">
    <location>
        <begin position="156"/>
        <end position="181"/>
    </location>
</feature>
<protein>
    <submittedName>
        <fullName evidence="3">Uncharacterized protein</fullName>
    </submittedName>
</protein>
<name>A0A915K0P9_ROMCU</name>
<proteinExistence type="predicted"/>
<sequence length="208" mass="23619">TPLTPQKVVNHSQACGQTDQSLISGVNSVQKELMMEIKLCGLHNCPMEKEENVPELECSGKHGRKATAEELDMLAQYPRTQPFHIRVGMDDEKGNQFAILVSFAHLNCKTFVVDLTLLQGQEWDILLHSLCSATFQEVQTLEREILRDAVGLPAEDKSQEGRLSDNLTELSEEELHQEQSREQMERELKENVALMNTKMEQLNREMGL</sequence>
<evidence type="ECO:0000313" key="2">
    <source>
        <dbReference type="Proteomes" id="UP000887565"/>
    </source>
</evidence>
<dbReference type="WBParaSite" id="nRc.2.0.1.t32366-RA">
    <property type="protein sequence ID" value="nRc.2.0.1.t32366-RA"/>
    <property type="gene ID" value="nRc.2.0.1.g32366"/>
</dbReference>
<reference evidence="3" key="1">
    <citation type="submission" date="2022-11" db="UniProtKB">
        <authorList>
            <consortium name="WormBaseParasite"/>
        </authorList>
    </citation>
    <scope>IDENTIFICATION</scope>
</reference>
<dbReference type="Proteomes" id="UP000887565">
    <property type="component" value="Unplaced"/>
</dbReference>
<dbReference type="AlphaFoldDB" id="A0A915K0P9"/>
<accession>A0A915K0P9</accession>
<evidence type="ECO:0000313" key="3">
    <source>
        <dbReference type="WBParaSite" id="nRc.2.0.1.t32366-RA"/>
    </source>
</evidence>
<evidence type="ECO:0000256" key="1">
    <source>
        <dbReference type="SAM" id="MobiDB-lite"/>
    </source>
</evidence>